<dbReference type="PANTHER" id="PTHR39201:SF1">
    <property type="entry name" value="FLAVODOXIN-LIKE DOMAIN-CONTAINING PROTEIN"/>
    <property type="match status" value="1"/>
</dbReference>
<keyword evidence="4" id="KW-1185">Reference proteome</keyword>
<evidence type="ECO:0000313" key="4">
    <source>
        <dbReference type="Proteomes" id="UP001596310"/>
    </source>
</evidence>
<dbReference type="InterPro" id="IPR029039">
    <property type="entry name" value="Flavoprotein-like_sf"/>
</dbReference>
<feature type="compositionally biased region" description="Polar residues" evidence="1">
    <location>
        <begin position="34"/>
        <end position="51"/>
    </location>
</feature>
<organism evidence="3 4">
    <name type="scientific">Lapidilactobacillus achengensis</name>
    <dbReference type="NCBI Taxonomy" id="2486000"/>
    <lineage>
        <taxon>Bacteria</taxon>
        <taxon>Bacillati</taxon>
        <taxon>Bacillota</taxon>
        <taxon>Bacilli</taxon>
        <taxon>Lactobacillales</taxon>
        <taxon>Lactobacillaceae</taxon>
        <taxon>Lapidilactobacillus</taxon>
    </lineage>
</organism>
<dbReference type="PANTHER" id="PTHR39201">
    <property type="entry name" value="EXPORTED PROTEIN-RELATED"/>
    <property type="match status" value="1"/>
</dbReference>
<sequence>MKRKWILILGMLVVLVGLFSLDLAKSRPRPVTTAIRSSQPVVSRATRTSDQASSSKKAANSQPTHNSERVLIIYYSRSGTNYPDVTLKHGHTWQIAQEIAQVTGGTRYQIQTAQAYPKNYQATVDQAEQEQQDNARPRLKGKLPDVTQYETIFLGYPIWWSDLPMPVRTLMDQIDLNDKVVIPFSTNAGSGWGDSLTTLKRQYPQAKFRKGFEIEGADVDHAHKQIRRWLRDLGY</sequence>
<dbReference type="InterPro" id="IPR008254">
    <property type="entry name" value="Flavodoxin/NO_synth"/>
</dbReference>
<gene>
    <name evidence="3" type="ORF">ACFQHW_12745</name>
</gene>
<accession>A0ABW1UR01</accession>
<reference evidence="4" key="1">
    <citation type="journal article" date="2019" name="Int. J. Syst. Evol. Microbiol.">
        <title>The Global Catalogue of Microorganisms (GCM) 10K type strain sequencing project: providing services to taxonomists for standard genome sequencing and annotation.</title>
        <authorList>
            <consortium name="The Broad Institute Genomics Platform"/>
            <consortium name="The Broad Institute Genome Sequencing Center for Infectious Disease"/>
            <person name="Wu L."/>
            <person name="Ma J."/>
        </authorList>
    </citation>
    <scope>NUCLEOTIDE SEQUENCE [LARGE SCALE GENOMIC DNA]</scope>
    <source>
        <strain evidence="4">CCM 8897</strain>
    </source>
</reference>
<evidence type="ECO:0000313" key="3">
    <source>
        <dbReference type="EMBL" id="MFC6316429.1"/>
    </source>
</evidence>
<comment type="caution">
    <text evidence="3">The sequence shown here is derived from an EMBL/GenBank/DDBJ whole genome shotgun (WGS) entry which is preliminary data.</text>
</comment>
<name>A0ABW1UR01_9LACO</name>
<dbReference type="SUPFAM" id="SSF52218">
    <property type="entry name" value="Flavoproteins"/>
    <property type="match status" value="1"/>
</dbReference>
<proteinExistence type="predicted"/>
<feature type="region of interest" description="Disordered" evidence="1">
    <location>
        <begin position="30"/>
        <end position="64"/>
    </location>
</feature>
<dbReference type="RefSeq" id="WP_164511162.1">
    <property type="nucleotide sequence ID" value="NZ_JBHSSM010000038.1"/>
</dbReference>
<dbReference type="Gene3D" id="3.40.50.360">
    <property type="match status" value="1"/>
</dbReference>
<evidence type="ECO:0000259" key="2">
    <source>
        <dbReference type="Pfam" id="PF12682"/>
    </source>
</evidence>
<protein>
    <submittedName>
        <fullName evidence="3">Flavodoxin</fullName>
    </submittedName>
</protein>
<feature type="domain" description="Flavodoxin-like" evidence="2">
    <location>
        <begin position="90"/>
        <end position="230"/>
    </location>
</feature>
<dbReference type="EMBL" id="JBHSSM010000038">
    <property type="protein sequence ID" value="MFC6316429.1"/>
    <property type="molecule type" value="Genomic_DNA"/>
</dbReference>
<evidence type="ECO:0000256" key="1">
    <source>
        <dbReference type="SAM" id="MobiDB-lite"/>
    </source>
</evidence>
<dbReference type="Pfam" id="PF12682">
    <property type="entry name" value="Flavodoxin_4"/>
    <property type="match status" value="1"/>
</dbReference>
<dbReference type="Proteomes" id="UP001596310">
    <property type="component" value="Unassembled WGS sequence"/>
</dbReference>